<feature type="compositionally biased region" description="Polar residues" evidence="1">
    <location>
        <begin position="806"/>
        <end position="816"/>
    </location>
</feature>
<organism evidence="2 3">
    <name type="scientific">Multifurca ochricompacta</name>
    <dbReference type="NCBI Taxonomy" id="376703"/>
    <lineage>
        <taxon>Eukaryota</taxon>
        <taxon>Fungi</taxon>
        <taxon>Dikarya</taxon>
        <taxon>Basidiomycota</taxon>
        <taxon>Agaricomycotina</taxon>
        <taxon>Agaricomycetes</taxon>
        <taxon>Russulales</taxon>
        <taxon>Russulaceae</taxon>
        <taxon>Multifurca</taxon>
    </lineage>
</organism>
<feature type="compositionally biased region" description="Polar residues" evidence="1">
    <location>
        <begin position="825"/>
        <end position="836"/>
    </location>
</feature>
<evidence type="ECO:0000313" key="3">
    <source>
        <dbReference type="Proteomes" id="UP001203297"/>
    </source>
</evidence>
<feature type="compositionally biased region" description="Low complexity" evidence="1">
    <location>
        <begin position="1349"/>
        <end position="1364"/>
    </location>
</feature>
<feature type="region of interest" description="Disordered" evidence="1">
    <location>
        <begin position="333"/>
        <end position="389"/>
    </location>
</feature>
<feature type="compositionally biased region" description="Polar residues" evidence="1">
    <location>
        <begin position="935"/>
        <end position="956"/>
    </location>
</feature>
<name>A0AAD4QLZ2_9AGAM</name>
<feature type="compositionally biased region" description="Polar residues" evidence="1">
    <location>
        <begin position="1115"/>
        <end position="1139"/>
    </location>
</feature>
<proteinExistence type="predicted"/>
<feature type="compositionally biased region" description="Basic and acidic residues" evidence="1">
    <location>
        <begin position="1072"/>
        <end position="1087"/>
    </location>
</feature>
<feature type="compositionally biased region" description="Gly residues" evidence="1">
    <location>
        <begin position="1097"/>
        <end position="1106"/>
    </location>
</feature>
<feature type="compositionally biased region" description="Polar residues" evidence="1">
    <location>
        <begin position="230"/>
        <end position="241"/>
    </location>
</feature>
<feature type="compositionally biased region" description="Basic residues" evidence="1">
    <location>
        <begin position="135"/>
        <end position="145"/>
    </location>
</feature>
<feature type="compositionally biased region" description="Pro residues" evidence="1">
    <location>
        <begin position="838"/>
        <end position="851"/>
    </location>
</feature>
<feature type="compositionally biased region" description="Low complexity" evidence="1">
    <location>
        <begin position="156"/>
        <end position="169"/>
    </location>
</feature>
<feature type="compositionally biased region" description="Gly residues" evidence="1">
    <location>
        <begin position="1335"/>
        <end position="1348"/>
    </location>
</feature>
<feature type="region of interest" description="Disordered" evidence="1">
    <location>
        <begin position="569"/>
        <end position="590"/>
    </location>
</feature>
<dbReference type="EMBL" id="WTXG01000034">
    <property type="protein sequence ID" value="KAI0297774.1"/>
    <property type="molecule type" value="Genomic_DNA"/>
</dbReference>
<feature type="region of interest" description="Disordered" evidence="1">
    <location>
        <begin position="890"/>
        <end position="912"/>
    </location>
</feature>
<feature type="compositionally biased region" description="Low complexity" evidence="1">
    <location>
        <begin position="569"/>
        <end position="582"/>
    </location>
</feature>
<feature type="region of interest" description="Disordered" evidence="1">
    <location>
        <begin position="1328"/>
        <end position="1414"/>
    </location>
</feature>
<feature type="region of interest" description="Disordered" evidence="1">
    <location>
        <begin position="1230"/>
        <end position="1278"/>
    </location>
</feature>
<feature type="region of interest" description="Disordered" evidence="1">
    <location>
        <begin position="610"/>
        <end position="651"/>
    </location>
</feature>
<gene>
    <name evidence="2" type="ORF">B0F90DRAFT_1819101</name>
</gene>
<feature type="region of interest" description="Disordered" evidence="1">
    <location>
        <begin position="664"/>
        <end position="767"/>
    </location>
</feature>
<feature type="region of interest" description="Disordered" evidence="1">
    <location>
        <begin position="1093"/>
        <end position="1149"/>
    </location>
</feature>
<feature type="region of interest" description="Disordered" evidence="1">
    <location>
        <begin position="804"/>
        <end position="869"/>
    </location>
</feature>
<feature type="compositionally biased region" description="Polar residues" evidence="1">
    <location>
        <begin position="1"/>
        <end position="11"/>
    </location>
</feature>
<comment type="caution">
    <text evidence="2">The sequence shown here is derived from an EMBL/GenBank/DDBJ whole genome shotgun (WGS) entry which is preliminary data.</text>
</comment>
<feature type="region of interest" description="Disordered" evidence="1">
    <location>
        <begin position="1017"/>
        <end position="1036"/>
    </location>
</feature>
<reference evidence="2" key="1">
    <citation type="journal article" date="2022" name="New Phytol.">
        <title>Evolutionary transition to the ectomycorrhizal habit in the genomes of a hyperdiverse lineage of mushroom-forming fungi.</title>
        <authorList>
            <person name="Looney B."/>
            <person name="Miyauchi S."/>
            <person name="Morin E."/>
            <person name="Drula E."/>
            <person name="Courty P.E."/>
            <person name="Kohler A."/>
            <person name="Kuo A."/>
            <person name="LaButti K."/>
            <person name="Pangilinan J."/>
            <person name="Lipzen A."/>
            <person name="Riley R."/>
            <person name="Andreopoulos W."/>
            <person name="He G."/>
            <person name="Johnson J."/>
            <person name="Nolan M."/>
            <person name="Tritt A."/>
            <person name="Barry K.W."/>
            <person name="Grigoriev I.V."/>
            <person name="Nagy L.G."/>
            <person name="Hibbett D."/>
            <person name="Henrissat B."/>
            <person name="Matheny P.B."/>
            <person name="Labbe J."/>
            <person name="Martin F.M."/>
        </authorList>
    </citation>
    <scope>NUCLEOTIDE SEQUENCE</scope>
    <source>
        <strain evidence="2">BPL690</strain>
    </source>
</reference>
<feature type="compositionally biased region" description="Low complexity" evidence="1">
    <location>
        <begin position="1267"/>
        <end position="1276"/>
    </location>
</feature>
<evidence type="ECO:0000256" key="1">
    <source>
        <dbReference type="SAM" id="MobiDB-lite"/>
    </source>
</evidence>
<feature type="region of interest" description="Disordered" evidence="1">
    <location>
        <begin position="974"/>
        <end position="1002"/>
    </location>
</feature>
<protein>
    <submittedName>
        <fullName evidence="2">Uncharacterized protein</fullName>
    </submittedName>
</protein>
<feature type="region of interest" description="Disordered" evidence="1">
    <location>
        <begin position="489"/>
        <end position="540"/>
    </location>
</feature>
<feature type="region of interest" description="Disordered" evidence="1">
    <location>
        <begin position="205"/>
        <end position="241"/>
    </location>
</feature>
<dbReference type="Proteomes" id="UP001203297">
    <property type="component" value="Unassembled WGS sequence"/>
</dbReference>
<feature type="region of interest" description="Disordered" evidence="1">
    <location>
        <begin position="1069"/>
        <end position="1088"/>
    </location>
</feature>
<accession>A0AAD4QLZ2</accession>
<feature type="region of interest" description="Disordered" evidence="1">
    <location>
        <begin position="924"/>
        <end position="957"/>
    </location>
</feature>
<feature type="region of interest" description="Disordered" evidence="1">
    <location>
        <begin position="440"/>
        <end position="470"/>
    </location>
</feature>
<sequence length="1414" mass="150569">MATKTQTTPSAFSRIRSGFGHKLSRSHIPPEPPEIATGDDWYMPYNGPYELPPTVPRTQNRDSWGQLLGSVLNNLGGSSVKLSDGQGQERLDGRVTGGRINYALPNSGAYSSHPYRMNAASDASDAPGMSILGSQRRRTVSHSHSLRGGDRPALITTTSTTAFANTDTTGGVGESPRPAQRSPLYPSSPTGASSRLSFAGLLTFGSSTRKSRPDSTHAAARQRSGKRSRINTSTSDPLQLNRATVLNSQSQFFLPRSHSPVHHGPPTTTEAEAEAEEFGHHQHHGHRIRRRFHTLIGTSMAPAARSLSHHDPSITPFNHRESPISTHPYAYTYPSSHTEPPRRAPIVPPASHYLDKGKGVDRSYQYPQPPAPDTLNNSSEVPPHLKPASRSSLLKTISAPNLRNFSRSLPTSKSTSSRGKYRWLSPETWCDALLFPRPRFTEHTDDEPQQLPNHRYIPVIQPPGPSTGRERLKLSQAWMRGSRSVVNLRAPNSESSCGPPLAEPWLMPPKGSIDGDGHSSSGRPRSFAQDDLSLPSPGPSLAKVLEMGASFERERAAWKAQAARSLQASRLTRSLGRSRSQSVGRTRAQLKDSGGVGFLTTKTLLGNQFAAPTVHTPPSSDGTQTLQTRSGTSHARTLSSGGHSRAGSKSKAALRAAAGLCISDGKMSPQDEHGNTFPLHDGGGRGTRIVEANAPNSGGGSSPSPLVTNGAAVGIALSTPPSSTEDDGAGSQRLPYMQNHPYAQGTFPPSRRSHGRSSSDYAGPHPSLVSVPASAAALASDVSARHRLPPQASLHPYASTLAYPHASSSQRTSTAPAVSMLARGSHQSSSLENYAQTPPRPAPQRPAPPQPQLWETTEPGRSGPHAYASGNRFSGEPLFFADALSYGLQRRGSADSGLGDSESHYEPPSSAAQLLIPFPHLALTTTPERRRPDFTQGSSTFMSLRSNRTVASSPSEALNPPVFSASLMAHSAHSAQASSADEHLPGSRASSPQQSPHPLSSIEDLDRYRNLFYRPMASCTSRTPSGEHRRGLSRDTGSLIGIDIGTSGRISAGSGLAALTRQLSSEFGAMQDVRDTRPSDVASRRPLESPTRMWGLRYGGLRGDGAGSRTDPNVVLSNQSDSDMNSRNANSPDDATPTLSPHHRSLGRKQSNGSLMIHVSHDVESHTSSVLDRSELDDVDHDELLRVGTIEAISSTPVATAPTHRLSFMGDIHGGRSQDSLSLAISAAAGSSSLSDEEERSTLPPLRISPFRSSVTSSGGGDGDGLGLLPPALPSARTDMTRSSYMTNETATTSRISGLSDFPIPPNQTIVSSDRVELLKSYFGGAQTQTHTASTGGGSGVGVGGGRPGRPVIIVPSSPTSSSRIDGHPRNAVATTSTATEIPISHQPRHRKQYSYSGRVSESKPIISRIERAS</sequence>
<keyword evidence="3" id="KW-1185">Reference proteome</keyword>
<feature type="region of interest" description="Disordered" evidence="1">
    <location>
        <begin position="1"/>
        <end position="40"/>
    </location>
</feature>
<feature type="compositionally biased region" description="Polar residues" evidence="1">
    <location>
        <begin position="616"/>
        <end position="642"/>
    </location>
</feature>
<evidence type="ECO:0000313" key="2">
    <source>
        <dbReference type="EMBL" id="KAI0297774.1"/>
    </source>
</evidence>
<feature type="region of interest" description="Disordered" evidence="1">
    <location>
        <begin position="120"/>
        <end position="192"/>
    </location>
</feature>
<feature type="compositionally biased region" description="Low complexity" evidence="1">
    <location>
        <begin position="990"/>
        <end position="1001"/>
    </location>
</feature>